<evidence type="ECO:0000313" key="3">
    <source>
        <dbReference type="EMBL" id="MCV4380028.1"/>
    </source>
</evidence>
<feature type="chain" id="PRO_5046703530" evidence="2">
    <location>
        <begin position="23"/>
        <end position="113"/>
    </location>
</feature>
<evidence type="ECO:0000256" key="2">
    <source>
        <dbReference type="SAM" id="SignalP"/>
    </source>
</evidence>
<feature type="region of interest" description="Disordered" evidence="1">
    <location>
        <begin position="84"/>
        <end position="113"/>
    </location>
</feature>
<gene>
    <name evidence="3" type="ORF">OH718_25860</name>
</gene>
<dbReference type="Proteomes" id="UP001207294">
    <property type="component" value="Unassembled WGS sequence"/>
</dbReference>
<name>A0ABT3C4N0_9PSED</name>
<keyword evidence="2" id="KW-0732">Signal</keyword>
<feature type="compositionally biased region" description="Low complexity" evidence="1">
    <location>
        <begin position="104"/>
        <end position="113"/>
    </location>
</feature>
<sequence>MPKTLYRLILTFAFLLPLAVHASDAGDFVSASSSQQADLLETWAARPVPERVELLEALRDGRVAADSSKRAYLENNEQYVAVDAQAPAAADAPNPDEPRKLRLNNRLRGLVET</sequence>
<protein>
    <submittedName>
        <fullName evidence="3">Urea ABC transporter permease subunit UrtB</fullName>
    </submittedName>
</protein>
<reference evidence="3 4" key="1">
    <citation type="submission" date="2022-10" db="EMBL/GenBank/DDBJ databases">
        <title>Characterization of Pseudomonas capsici strains from pepper and tomato in Georgia.</title>
        <authorList>
            <person name="Zhao M."/>
            <person name="Dutta B."/>
        </authorList>
    </citation>
    <scope>NUCLEOTIDE SEQUENCE [LARGE SCALE GENOMIC DNA]</scope>
    <source>
        <strain evidence="3 4">Pc20-5</strain>
    </source>
</reference>
<feature type="compositionally biased region" description="Low complexity" evidence="1">
    <location>
        <begin position="84"/>
        <end position="93"/>
    </location>
</feature>
<comment type="caution">
    <text evidence="3">The sequence shown here is derived from an EMBL/GenBank/DDBJ whole genome shotgun (WGS) entry which is preliminary data.</text>
</comment>
<dbReference type="EMBL" id="JAOXML010000054">
    <property type="protein sequence ID" value="MCV4380028.1"/>
    <property type="molecule type" value="Genomic_DNA"/>
</dbReference>
<proteinExistence type="predicted"/>
<evidence type="ECO:0000256" key="1">
    <source>
        <dbReference type="SAM" id="MobiDB-lite"/>
    </source>
</evidence>
<feature type="non-terminal residue" evidence="3">
    <location>
        <position position="113"/>
    </location>
</feature>
<accession>A0ABT3C4N0</accession>
<keyword evidence="4" id="KW-1185">Reference proteome</keyword>
<feature type="signal peptide" evidence="2">
    <location>
        <begin position="1"/>
        <end position="22"/>
    </location>
</feature>
<organism evidence="3 4">
    <name type="scientific">Pseudomonas capsici</name>
    <dbReference type="NCBI Taxonomy" id="2810614"/>
    <lineage>
        <taxon>Bacteria</taxon>
        <taxon>Pseudomonadati</taxon>
        <taxon>Pseudomonadota</taxon>
        <taxon>Gammaproteobacteria</taxon>
        <taxon>Pseudomonadales</taxon>
        <taxon>Pseudomonadaceae</taxon>
        <taxon>Pseudomonas</taxon>
    </lineage>
</organism>
<evidence type="ECO:0000313" key="4">
    <source>
        <dbReference type="Proteomes" id="UP001207294"/>
    </source>
</evidence>